<dbReference type="GO" id="GO:0006357">
    <property type="term" value="P:regulation of transcription by RNA polymerase II"/>
    <property type="evidence" value="ECO:0000318"/>
    <property type="project" value="GO_Central"/>
</dbReference>
<gene>
    <name evidence="7" type="ORF">IscW_ISCW001638</name>
</gene>
<dbReference type="PaxDb" id="6945-B7P0L7"/>
<dbReference type="GO" id="GO:0000981">
    <property type="term" value="F:DNA-binding transcription factor activity, RNA polymerase II-specific"/>
    <property type="evidence" value="ECO:0000318"/>
    <property type="project" value="GO_Central"/>
</dbReference>
<comment type="subcellular location">
    <subcellularLocation>
        <location evidence="1">Nucleus</location>
    </subcellularLocation>
</comment>
<organism>
    <name type="scientific">Ixodes scapularis</name>
    <name type="common">Black-legged tick</name>
    <name type="synonym">Deer tick</name>
    <dbReference type="NCBI Taxonomy" id="6945"/>
    <lineage>
        <taxon>Eukaryota</taxon>
        <taxon>Metazoa</taxon>
        <taxon>Ecdysozoa</taxon>
        <taxon>Arthropoda</taxon>
        <taxon>Chelicerata</taxon>
        <taxon>Arachnida</taxon>
        <taxon>Acari</taxon>
        <taxon>Parasitiformes</taxon>
        <taxon>Ixodida</taxon>
        <taxon>Ixodoidea</taxon>
        <taxon>Ixodidae</taxon>
        <taxon>Ixodinae</taxon>
        <taxon>Ixodes</taxon>
    </lineage>
</organism>
<dbReference type="PANTHER" id="PTHR45803:SF5">
    <property type="entry name" value="SOX100B"/>
    <property type="match status" value="1"/>
</dbReference>
<dbReference type="GO" id="GO:0005634">
    <property type="term" value="C:nucleus"/>
    <property type="evidence" value="ECO:0000318"/>
    <property type="project" value="GO_Central"/>
</dbReference>
<dbReference type="STRING" id="6945.B7P0L7"/>
<name>B7P0L7_IXOSC</name>
<dbReference type="InterPro" id="IPR036910">
    <property type="entry name" value="HMG_box_dom_sf"/>
</dbReference>
<reference evidence="7 9" key="1">
    <citation type="submission" date="2008-03" db="EMBL/GenBank/DDBJ databases">
        <title>Annotation of Ixodes scapularis.</title>
        <authorList>
            <consortium name="Ixodes scapularis Genome Project Consortium"/>
            <person name="Caler E."/>
            <person name="Hannick L.I."/>
            <person name="Bidwell S."/>
            <person name="Joardar V."/>
            <person name="Thiagarajan M."/>
            <person name="Amedeo P."/>
            <person name="Galinsky K.J."/>
            <person name="Schobel S."/>
            <person name="Inman J."/>
            <person name="Hostetler J."/>
            <person name="Miller J."/>
            <person name="Hammond M."/>
            <person name="Megy K."/>
            <person name="Lawson D."/>
            <person name="Kodira C."/>
            <person name="Sutton G."/>
            <person name="Meyer J."/>
            <person name="Hill C.A."/>
            <person name="Birren B."/>
            <person name="Nene V."/>
            <person name="Collins F."/>
            <person name="Alarcon-Chaidez F."/>
            <person name="Wikel S."/>
            <person name="Strausberg R."/>
        </authorList>
    </citation>
    <scope>NUCLEOTIDE SEQUENCE [LARGE SCALE GENOMIC DNA]</scope>
    <source>
        <strain evidence="9">Wikel</strain>
        <strain evidence="7">Wikel colony</strain>
    </source>
</reference>
<feature type="region of interest" description="Disordered" evidence="6">
    <location>
        <begin position="141"/>
        <end position="229"/>
    </location>
</feature>
<dbReference type="VEuPathDB" id="VectorBase:ISCI001638"/>
<feature type="compositionally biased region" description="Basic and acidic residues" evidence="6">
    <location>
        <begin position="141"/>
        <end position="153"/>
    </location>
</feature>
<evidence type="ECO:0000256" key="1">
    <source>
        <dbReference type="ARBA" id="ARBA00004123"/>
    </source>
</evidence>
<feature type="region of interest" description="Disordered" evidence="6">
    <location>
        <begin position="388"/>
        <end position="407"/>
    </location>
</feature>
<feature type="compositionally biased region" description="Polar residues" evidence="6">
    <location>
        <begin position="518"/>
        <end position="533"/>
    </location>
</feature>
<dbReference type="EMBL" id="ABJB010362757">
    <property type="status" value="NOT_ANNOTATED_CDS"/>
    <property type="molecule type" value="Genomic_DNA"/>
</dbReference>
<accession>B7P0L7</accession>
<dbReference type="Gene3D" id="1.10.30.10">
    <property type="entry name" value="High mobility group box domain"/>
    <property type="match status" value="1"/>
</dbReference>
<dbReference type="PANTHER" id="PTHR45803">
    <property type="entry name" value="SOX100B"/>
    <property type="match status" value="1"/>
</dbReference>
<dbReference type="EMBL" id="DS612599">
    <property type="protein sequence ID" value="EEC00139.1"/>
    <property type="molecule type" value="Genomic_DNA"/>
</dbReference>
<evidence type="ECO:0000256" key="5">
    <source>
        <dbReference type="ARBA" id="ARBA00023242"/>
    </source>
</evidence>
<dbReference type="EMBL" id="ABJB010500263">
    <property type="status" value="NOT_ANNOTATED_CDS"/>
    <property type="molecule type" value="Genomic_DNA"/>
</dbReference>
<evidence type="ECO:0000313" key="9">
    <source>
        <dbReference type="Proteomes" id="UP000001555"/>
    </source>
</evidence>
<sequence length="583" mass="62567">MSKEDSSLRKLYSRVSCRSTSPLAASAVVAVVAATTKRIADPNLRDGPPLAGSVSRPGPRRRSCGVSPACPPDVLCAAAFSAVDPRSRPLSAAWRCPRSPSKEAIYARLPLSETRRGVVLMRRLLSDIEKRPFTEEAERLRAAHKRDHPDYKYQPRRRPKAGGADPKGETARPEDDAGLPRQRARARSRGIKAPKRSQHTDIHLIGVQQPDVRPQADIGGSPPTPPTTPKSPCFVTRGPAGESQHGCPAVGFHQPAIDFSRSSSLSTVAMEYVDGSEFDQYLPPPSTVLALAGCTASDDRLGRRHLPPETGVDPSSVAWEQHCGWQPVQQEQGRLVGGPSAGDSNAREFVGESALLQAVYPHGGHSATGLRVVVVVDRYGKAESRFHPRWSERPPRRGATNATSASETRLCSPVRSAFAGYEEGVLASCPLRFSASPIQSLGGLALGHVLVAALSARRRRDDALGTPYSSTPTSPAAAFERRTAGPVEHGPSRRATRSQTSRLLGVGLRRVATRSGGPVSQGTHTRASSSQRPGNAPEPTYPQDCLSTSGRGRQRPVHDTLALASVGRQPRKVSNRAMSDYDH</sequence>
<proteinExistence type="predicted"/>
<feature type="compositionally biased region" description="Basic residues" evidence="6">
    <location>
        <begin position="182"/>
        <end position="197"/>
    </location>
</feature>
<dbReference type="EMBL" id="ABJB011044126">
    <property type="status" value="NOT_ANNOTATED_CDS"/>
    <property type="molecule type" value="Genomic_DNA"/>
</dbReference>
<dbReference type="Proteomes" id="UP000001555">
    <property type="component" value="Unassembled WGS sequence"/>
</dbReference>
<keyword evidence="2" id="KW-0805">Transcription regulation</keyword>
<evidence type="ECO:0000313" key="7">
    <source>
        <dbReference type="EMBL" id="EEC00139.1"/>
    </source>
</evidence>
<keyword evidence="3" id="KW-0238">DNA-binding</keyword>
<dbReference type="InterPro" id="IPR050917">
    <property type="entry name" value="SOX_TF"/>
</dbReference>
<dbReference type="EMBL" id="ABJB010048574">
    <property type="status" value="NOT_ANNOTATED_CDS"/>
    <property type="molecule type" value="Genomic_DNA"/>
</dbReference>
<dbReference type="VEuPathDB" id="VectorBase:ISCW001638"/>
<keyword evidence="9" id="KW-1185">Reference proteome</keyword>
<reference evidence="8" key="2">
    <citation type="submission" date="2020-05" db="UniProtKB">
        <authorList>
            <consortium name="EnsemblMetazoa"/>
        </authorList>
    </citation>
    <scope>IDENTIFICATION</scope>
    <source>
        <strain evidence="8">wikel</strain>
    </source>
</reference>
<feature type="region of interest" description="Disordered" evidence="6">
    <location>
        <begin position="41"/>
        <end position="60"/>
    </location>
</feature>
<evidence type="ECO:0000256" key="4">
    <source>
        <dbReference type="ARBA" id="ARBA00023163"/>
    </source>
</evidence>
<protein>
    <submittedName>
        <fullName evidence="7 8">Uncharacterized protein</fullName>
    </submittedName>
</protein>
<evidence type="ECO:0000256" key="2">
    <source>
        <dbReference type="ARBA" id="ARBA00023015"/>
    </source>
</evidence>
<dbReference type="GO" id="GO:0000978">
    <property type="term" value="F:RNA polymerase II cis-regulatory region sequence-specific DNA binding"/>
    <property type="evidence" value="ECO:0000318"/>
    <property type="project" value="GO_Central"/>
</dbReference>
<dbReference type="EMBL" id="ABJB010490898">
    <property type="status" value="NOT_ANNOTATED_CDS"/>
    <property type="molecule type" value="Genomic_DNA"/>
</dbReference>
<dbReference type="EnsemblMetazoa" id="ISCW001638-RA">
    <property type="protein sequence ID" value="ISCW001638-PA"/>
    <property type="gene ID" value="ISCW001638"/>
</dbReference>
<keyword evidence="4" id="KW-0804">Transcription</keyword>
<dbReference type="SUPFAM" id="SSF47095">
    <property type="entry name" value="HMG-box"/>
    <property type="match status" value="1"/>
</dbReference>
<dbReference type="AlphaFoldDB" id="B7P0L7"/>
<evidence type="ECO:0000313" key="8">
    <source>
        <dbReference type="EnsemblMetazoa" id="ISCW001638-PA"/>
    </source>
</evidence>
<dbReference type="EMBL" id="ABJB011052051">
    <property type="status" value="NOT_ANNOTATED_CDS"/>
    <property type="molecule type" value="Genomic_DNA"/>
</dbReference>
<dbReference type="InParanoid" id="B7P0L7"/>
<dbReference type="EMBL" id="ABJB010289162">
    <property type="status" value="NOT_ANNOTATED_CDS"/>
    <property type="molecule type" value="Genomic_DNA"/>
</dbReference>
<keyword evidence="5" id="KW-0539">Nucleus</keyword>
<feature type="compositionally biased region" description="Basic and acidic residues" evidence="6">
    <location>
        <begin position="166"/>
        <end position="175"/>
    </location>
</feature>
<evidence type="ECO:0000256" key="3">
    <source>
        <dbReference type="ARBA" id="ARBA00023125"/>
    </source>
</evidence>
<evidence type="ECO:0000256" key="6">
    <source>
        <dbReference type="SAM" id="MobiDB-lite"/>
    </source>
</evidence>
<dbReference type="EMBL" id="ABJB010953422">
    <property type="status" value="NOT_ANNOTATED_CDS"/>
    <property type="molecule type" value="Genomic_DNA"/>
</dbReference>
<dbReference type="EMBL" id="ABJB010287062">
    <property type="status" value="NOT_ANNOTATED_CDS"/>
    <property type="molecule type" value="Genomic_DNA"/>
</dbReference>
<dbReference type="HOGENOM" id="CLU_467927_0_0_1"/>
<feature type="region of interest" description="Disordered" evidence="6">
    <location>
        <begin position="460"/>
        <end position="583"/>
    </location>
</feature>
<dbReference type="EMBL" id="ABJB010096119">
    <property type="status" value="NOT_ANNOTATED_CDS"/>
    <property type="molecule type" value="Genomic_DNA"/>
</dbReference>